<feature type="transmembrane region" description="Helical" evidence="1">
    <location>
        <begin position="97"/>
        <end position="122"/>
    </location>
</feature>
<proteinExistence type="predicted"/>
<accession>A0A0R0C9R1</accession>
<keyword evidence="1" id="KW-1133">Transmembrane helix</keyword>
<dbReference type="AlphaFoldDB" id="A0A0R0C9R1"/>
<sequence>MGDPQQDRPNEAAPVSVQQLREALGFITEQYNNVVDGGKNVFVWLWEALQGDFNQQRSTGQVVFDTVVSMIPGVDQVCDVRDIIANCKQIDENKSNAWAWVGLVLTLIGLFPTLGSLVKGVLKIFFLFVRRFGLNHVTRAVDEAMSWVITLLRRREIAQYWKHLRWDRVFHELARQVRVVRDLVTSANLLNAFDRGILLMRNLLGKVEDIPFIGASAKTTMELVGRIGEEVNSYIGAALRPVHEIMEAIIRRLEIEDILQRGGILDARNVHFTGTLPEAHAVTLMQRMNPQPAWLNKGTPSQYIPLRPAKVRQSIQSAANDGYPALSDPQIKSFARGMKSVVLEGPLKLYRVVSPSNAGAGSDWMTEDVFRAIARSATPRNDWRKKLAVWPDWNPNGQFVVYEIKAGEKLKVWKGPASAQIKENGSLPDHFLEGGYEQVKFDASIPYRADGSFPVGASGKPLNTHADTMRFYDVNQTTGVMTLSSTMTYAAWKALPASDQLKYISIREAMNNPRISGPYDTGWGTLDFSSQLVNVKLGLPNIPGQITKQ</sequence>
<keyword evidence="3" id="KW-1185">Reference proteome</keyword>
<name>A0A0R0C9R1_9GAMM</name>
<gene>
    <name evidence="2" type="ORF">ABB27_13990</name>
</gene>
<evidence type="ECO:0000256" key="1">
    <source>
        <dbReference type="SAM" id="Phobius"/>
    </source>
</evidence>
<evidence type="ECO:0000313" key="2">
    <source>
        <dbReference type="EMBL" id="KRG66345.1"/>
    </source>
</evidence>
<dbReference type="CDD" id="cd20746">
    <property type="entry name" value="FIX_Ntox15_NUC_DUF4112_RhsA-like"/>
    <property type="match status" value="1"/>
</dbReference>
<comment type="caution">
    <text evidence="2">The sequence shown here is derived from an EMBL/GenBank/DDBJ whole genome shotgun (WGS) entry which is preliminary data.</text>
</comment>
<dbReference type="PATRIC" id="fig|405446.3.peg.2413"/>
<reference evidence="2 3" key="1">
    <citation type="submission" date="2015-05" db="EMBL/GenBank/DDBJ databases">
        <title>Genome sequencing and analysis of members of genus Stenotrophomonas.</title>
        <authorList>
            <person name="Patil P.P."/>
            <person name="Midha S."/>
            <person name="Patil P.B."/>
        </authorList>
    </citation>
    <scope>NUCLEOTIDE SEQUENCE [LARGE SCALE GENOMIC DNA]</scope>
    <source>
        <strain evidence="2 3">DSM 18941</strain>
    </source>
</reference>
<organism evidence="2 3">
    <name type="scientific">Stenotrophomonas terrae</name>
    <dbReference type="NCBI Taxonomy" id="405446"/>
    <lineage>
        <taxon>Bacteria</taxon>
        <taxon>Pseudomonadati</taxon>
        <taxon>Pseudomonadota</taxon>
        <taxon>Gammaproteobacteria</taxon>
        <taxon>Lysobacterales</taxon>
        <taxon>Lysobacteraceae</taxon>
        <taxon>Stenotrophomonas</taxon>
    </lineage>
</organism>
<keyword evidence="1" id="KW-0812">Transmembrane</keyword>
<evidence type="ECO:0000313" key="3">
    <source>
        <dbReference type="Proteomes" id="UP000051863"/>
    </source>
</evidence>
<dbReference type="OrthoDB" id="7324255at2"/>
<dbReference type="EMBL" id="LDJJ01000048">
    <property type="protein sequence ID" value="KRG66345.1"/>
    <property type="molecule type" value="Genomic_DNA"/>
</dbReference>
<dbReference type="InterPro" id="IPR049802">
    <property type="entry name" value="RhsC-like_FIX"/>
</dbReference>
<keyword evidence="1" id="KW-0472">Membrane</keyword>
<protein>
    <submittedName>
        <fullName evidence="2">Uncharacterized protein</fullName>
    </submittedName>
</protein>
<dbReference type="RefSeq" id="WP_152984592.1">
    <property type="nucleotide sequence ID" value="NZ_LDJJ01000048.1"/>
</dbReference>
<dbReference type="Proteomes" id="UP000051863">
    <property type="component" value="Unassembled WGS sequence"/>
</dbReference>